<dbReference type="KEGG" id="pbor:BSF38_05727"/>
<dbReference type="RefSeq" id="WP_076350405.1">
    <property type="nucleotide sequence ID" value="NZ_CP019082.1"/>
</dbReference>
<dbReference type="STRING" id="1387353.BSF38_05727"/>
<dbReference type="EMBL" id="CP019082">
    <property type="protein sequence ID" value="APW64135.1"/>
    <property type="molecule type" value="Genomic_DNA"/>
</dbReference>
<reference evidence="2" key="1">
    <citation type="submission" date="2016-12" db="EMBL/GenBank/DDBJ databases">
        <title>Comparative genomics of four Isosphaeraceae planctomycetes: a common pool of plasmids and glycoside hydrolase genes.</title>
        <authorList>
            <person name="Ivanova A."/>
        </authorList>
    </citation>
    <scope>NUCLEOTIDE SEQUENCE [LARGE SCALE GENOMIC DNA]</scope>
    <source>
        <strain evidence="2">PX4</strain>
    </source>
</reference>
<name>A0A1U7CYX4_9BACT</name>
<accession>A0A1U7CYX4</accession>
<protein>
    <submittedName>
        <fullName evidence="1">Uncharacterized protein</fullName>
    </submittedName>
</protein>
<keyword evidence="2" id="KW-1185">Reference proteome</keyword>
<evidence type="ECO:0000313" key="1">
    <source>
        <dbReference type="EMBL" id="APW64135.1"/>
    </source>
</evidence>
<gene>
    <name evidence="1" type="ORF">BSF38_05727</name>
</gene>
<sequence length="110" mass="12125">MISKLLRRDRRGSSLTVVLLFLTVLFSMWAAVHRGTASLILAQTAIVKHDDRDASLMNALAQRLWDLENDPSNKGDKSYSAGGKSYVVTMRPVPADSTGKQWTLHVSPAD</sequence>
<dbReference type="AlphaFoldDB" id="A0A1U7CYX4"/>
<organism evidence="1 2">
    <name type="scientific">Paludisphaera borealis</name>
    <dbReference type="NCBI Taxonomy" id="1387353"/>
    <lineage>
        <taxon>Bacteria</taxon>
        <taxon>Pseudomonadati</taxon>
        <taxon>Planctomycetota</taxon>
        <taxon>Planctomycetia</taxon>
        <taxon>Isosphaerales</taxon>
        <taxon>Isosphaeraceae</taxon>
        <taxon>Paludisphaera</taxon>
    </lineage>
</organism>
<dbReference type="Proteomes" id="UP000186309">
    <property type="component" value="Chromosome"/>
</dbReference>
<proteinExistence type="predicted"/>
<evidence type="ECO:0000313" key="2">
    <source>
        <dbReference type="Proteomes" id="UP000186309"/>
    </source>
</evidence>